<reference evidence="2" key="1">
    <citation type="submission" date="2022-11" db="UniProtKB">
        <authorList>
            <consortium name="WormBaseParasite"/>
        </authorList>
    </citation>
    <scope>IDENTIFICATION</scope>
</reference>
<dbReference type="AlphaFoldDB" id="A0A915ERD5"/>
<name>A0A915ERD5_9BILA</name>
<evidence type="ECO:0000313" key="1">
    <source>
        <dbReference type="Proteomes" id="UP000887574"/>
    </source>
</evidence>
<evidence type="ECO:0000313" key="2">
    <source>
        <dbReference type="WBParaSite" id="jg8679"/>
    </source>
</evidence>
<dbReference type="WBParaSite" id="jg8679">
    <property type="protein sequence ID" value="jg8679"/>
    <property type="gene ID" value="jg8679"/>
</dbReference>
<sequence length="226" mass="25396">MLGRQGPILIPLLASKAAITLMRIISLAFAILGASQLLEDTPFDNFLPNYCLCAQSILQLPSDKVDSYARYYYFDQDRDLSQSVKDGLDKIDGFKSISEKCKKIVKRIRKSDISRDESNRCRRCVDYQSDLLQKDVEIDGTLPTNVLQLRSKSTSGFFAVAAADVYPAFDAIEWSIMESIIDMLKPVYLSTIELQNRRTTIASVIRCIKQFSSNSGSREQTALPNS</sequence>
<dbReference type="Proteomes" id="UP000887574">
    <property type="component" value="Unplaced"/>
</dbReference>
<keyword evidence="1" id="KW-1185">Reference proteome</keyword>
<accession>A0A915ERD5</accession>
<proteinExistence type="predicted"/>
<protein>
    <submittedName>
        <fullName evidence="2">Uncharacterized protein</fullName>
    </submittedName>
</protein>
<organism evidence="1 2">
    <name type="scientific">Ditylenchus dipsaci</name>
    <dbReference type="NCBI Taxonomy" id="166011"/>
    <lineage>
        <taxon>Eukaryota</taxon>
        <taxon>Metazoa</taxon>
        <taxon>Ecdysozoa</taxon>
        <taxon>Nematoda</taxon>
        <taxon>Chromadorea</taxon>
        <taxon>Rhabditida</taxon>
        <taxon>Tylenchina</taxon>
        <taxon>Tylenchomorpha</taxon>
        <taxon>Sphaerularioidea</taxon>
        <taxon>Anguinidae</taxon>
        <taxon>Anguininae</taxon>
        <taxon>Ditylenchus</taxon>
    </lineage>
</organism>